<reference evidence="3 4" key="1">
    <citation type="submission" date="2021-07" db="EMBL/GenBank/DDBJ databases">
        <title>Genomic diversity and antimicrobial resistance of Prevotella spp. isolated from chronic lung disease airways.</title>
        <authorList>
            <person name="Webb K.A."/>
            <person name="Olagoke O.S."/>
            <person name="Baird T."/>
            <person name="Neill J."/>
            <person name="Pham A."/>
            <person name="Wells T.J."/>
            <person name="Ramsay K.A."/>
            <person name="Bell S.C."/>
            <person name="Sarovich D.S."/>
            <person name="Price E.P."/>
        </authorList>
    </citation>
    <scope>NUCLEOTIDE SEQUENCE [LARGE SCALE GENOMIC DNA]</scope>
    <source>
        <strain evidence="3 4">SCHI0011.S.12</strain>
    </source>
</reference>
<dbReference type="EMBL" id="JAHXCT010000003">
    <property type="protein sequence ID" value="MBW4769215.1"/>
    <property type="molecule type" value="Genomic_DNA"/>
</dbReference>
<sequence>MPMKIFIEKRLLCLLMALCALTAYAQSDDEYKMEIGAGVGLVSYQGDFNGSVLKNQQPAASIVLKKVLNPYMALGVQATFGTLKGSSEGLATFYSPYYNNVYTFKNKVFDLSAVYEYNFWPYGTGQDYRGARRLTPYILGGLGATYVKSNIKNVFTANIPLGLGLKYKLGERTNLSLQWAMHFALSDGLDGVKDPYGIASSGMFKNTDSYSVLQVSLTYSFAAKCRTCHNDDE</sequence>
<name>A0ABS6YCE5_9BACT</name>
<protein>
    <submittedName>
        <fullName evidence="3">Porin family protein</fullName>
    </submittedName>
</protein>
<comment type="caution">
    <text evidence="3">The sequence shown here is derived from an EMBL/GenBank/DDBJ whole genome shotgun (WGS) entry which is preliminary data.</text>
</comment>
<dbReference type="RefSeq" id="WP_219480927.1">
    <property type="nucleotide sequence ID" value="NZ_JAHXCT010000003.1"/>
</dbReference>
<evidence type="ECO:0000313" key="4">
    <source>
        <dbReference type="Proteomes" id="UP000788426"/>
    </source>
</evidence>
<keyword evidence="4" id="KW-1185">Reference proteome</keyword>
<organism evidence="3 4">
    <name type="scientific">Hoylesella nanceiensis</name>
    <dbReference type="NCBI Taxonomy" id="425941"/>
    <lineage>
        <taxon>Bacteria</taxon>
        <taxon>Pseudomonadati</taxon>
        <taxon>Bacteroidota</taxon>
        <taxon>Bacteroidia</taxon>
        <taxon>Bacteroidales</taxon>
        <taxon>Prevotellaceae</taxon>
        <taxon>Hoylesella</taxon>
    </lineage>
</organism>
<feature type="signal peptide" evidence="1">
    <location>
        <begin position="1"/>
        <end position="25"/>
    </location>
</feature>
<accession>A0ABS6YCE5</accession>
<evidence type="ECO:0000259" key="2">
    <source>
        <dbReference type="Pfam" id="PF19573"/>
    </source>
</evidence>
<keyword evidence="1" id="KW-0732">Signal</keyword>
<evidence type="ECO:0000313" key="3">
    <source>
        <dbReference type="EMBL" id="MBW4769215.1"/>
    </source>
</evidence>
<proteinExistence type="predicted"/>
<dbReference type="Proteomes" id="UP000788426">
    <property type="component" value="Unassembled WGS sequence"/>
</dbReference>
<dbReference type="InterPro" id="IPR045743">
    <property type="entry name" value="DUF6089"/>
</dbReference>
<feature type="chain" id="PRO_5047488204" evidence="1">
    <location>
        <begin position="26"/>
        <end position="233"/>
    </location>
</feature>
<feature type="domain" description="DUF6089" evidence="2">
    <location>
        <begin position="10"/>
        <end position="229"/>
    </location>
</feature>
<gene>
    <name evidence="3" type="ORF">KZO38_05505</name>
</gene>
<evidence type="ECO:0000256" key="1">
    <source>
        <dbReference type="SAM" id="SignalP"/>
    </source>
</evidence>
<dbReference type="Pfam" id="PF19573">
    <property type="entry name" value="DUF6089"/>
    <property type="match status" value="1"/>
</dbReference>